<sequence>MMKIMCLNLSTNSELFGNLIQVISRAQFLYLRIFLCASSIFVLRDFRNFFVEYKRNIRRVNIYQNIYKTIQFINCEKNYNLAFPVRSFKYEISEHRRLLCTNILKTILSINVSDTSECLHAVCEKRLKEVDSISSTRFFFPLSFRNLTLIDIRHVLPGNLLLWEASLSWPCFFKS</sequence>
<proteinExistence type="evidence at transcript level"/>
<protein>
    <submittedName>
        <fullName evidence="1">Putative serine protease</fullName>
    </submittedName>
</protein>
<reference evidence="1" key="1">
    <citation type="submission" date="2012-12" db="EMBL/GenBank/DDBJ databases">
        <title>Identification and characterization of a phenylalanine ammonia-lyase gene family in Isatis indigotica Fort.</title>
        <authorList>
            <person name="Liu Q."/>
            <person name="Chen J."/>
            <person name="Zhou X."/>
            <person name="Di P."/>
            <person name="Xiao Y."/>
            <person name="Xuan H."/>
            <person name="Zhang L."/>
            <person name="Chen W."/>
        </authorList>
    </citation>
    <scope>NUCLEOTIDE SEQUENCE</scope>
    <source>
        <tissue evidence="1">Salivary gland</tissue>
    </source>
</reference>
<dbReference type="EMBL" id="GADI01006077">
    <property type="protein sequence ID" value="JAA67731.1"/>
    <property type="molecule type" value="mRNA"/>
</dbReference>
<dbReference type="GO" id="GO:0008233">
    <property type="term" value="F:peptidase activity"/>
    <property type="evidence" value="ECO:0007669"/>
    <property type="project" value="UniProtKB-KW"/>
</dbReference>
<name>A0A0K8R9H8_IXORI</name>
<accession>A0A0K8R9H8</accession>
<evidence type="ECO:0000313" key="1">
    <source>
        <dbReference type="EMBL" id="JAA67731.1"/>
    </source>
</evidence>
<dbReference type="AlphaFoldDB" id="A0A0K8R9H8"/>
<keyword evidence="1" id="KW-0378">Hydrolase</keyword>
<organism evidence="1">
    <name type="scientific">Ixodes ricinus</name>
    <name type="common">Common tick</name>
    <name type="synonym">Acarus ricinus</name>
    <dbReference type="NCBI Taxonomy" id="34613"/>
    <lineage>
        <taxon>Eukaryota</taxon>
        <taxon>Metazoa</taxon>
        <taxon>Ecdysozoa</taxon>
        <taxon>Arthropoda</taxon>
        <taxon>Chelicerata</taxon>
        <taxon>Arachnida</taxon>
        <taxon>Acari</taxon>
        <taxon>Parasitiformes</taxon>
        <taxon>Ixodida</taxon>
        <taxon>Ixodoidea</taxon>
        <taxon>Ixodidae</taxon>
        <taxon>Ixodinae</taxon>
        <taxon>Ixodes</taxon>
    </lineage>
</organism>
<keyword evidence="1" id="KW-0645">Protease</keyword>
<dbReference type="GO" id="GO:0006508">
    <property type="term" value="P:proteolysis"/>
    <property type="evidence" value="ECO:0007669"/>
    <property type="project" value="UniProtKB-KW"/>
</dbReference>